<organism evidence="3 4">
    <name type="scientific">Scophthalmus maximus</name>
    <name type="common">Turbot</name>
    <name type="synonym">Psetta maxima</name>
    <dbReference type="NCBI Taxonomy" id="52904"/>
    <lineage>
        <taxon>Eukaryota</taxon>
        <taxon>Metazoa</taxon>
        <taxon>Chordata</taxon>
        <taxon>Craniata</taxon>
        <taxon>Vertebrata</taxon>
        <taxon>Euteleostomi</taxon>
        <taxon>Actinopterygii</taxon>
        <taxon>Neopterygii</taxon>
        <taxon>Teleostei</taxon>
        <taxon>Neoteleostei</taxon>
        <taxon>Acanthomorphata</taxon>
        <taxon>Carangaria</taxon>
        <taxon>Pleuronectiformes</taxon>
        <taxon>Pleuronectoidei</taxon>
        <taxon>Scophthalmidae</taxon>
        <taxon>Scophthalmus</taxon>
    </lineage>
</organism>
<accession>A0A6A4T1G3</accession>
<evidence type="ECO:0000313" key="3">
    <source>
        <dbReference type="EMBL" id="KAF0036082.1"/>
    </source>
</evidence>
<evidence type="ECO:0000256" key="1">
    <source>
        <dbReference type="SAM" id="MobiDB-lite"/>
    </source>
</evidence>
<reference evidence="3 4" key="1">
    <citation type="submission" date="2019-06" db="EMBL/GenBank/DDBJ databases">
        <title>Draft genomes of female and male turbot (Scophthalmus maximus).</title>
        <authorList>
            <person name="Xu H."/>
            <person name="Xu X.-W."/>
            <person name="Shao C."/>
            <person name="Chen S."/>
        </authorList>
    </citation>
    <scope>NUCLEOTIDE SEQUENCE [LARGE SCALE GENOMIC DNA]</scope>
    <source>
        <strain evidence="3">Ysfricsl-2016a</strain>
        <tissue evidence="3">Blood</tissue>
    </source>
</reference>
<protein>
    <recommendedName>
        <fullName evidence="5">Secreted protein</fullName>
    </recommendedName>
</protein>
<feature type="signal peptide" evidence="2">
    <location>
        <begin position="1"/>
        <end position="23"/>
    </location>
</feature>
<dbReference type="EMBL" id="VEVO01000010">
    <property type="protein sequence ID" value="KAF0036082.1"/>
    <property type="molecule type" value="Genomic_DNA"/>
</dbReference>
<comment type="caution">
    <text evidence="3">The sequence shown here is derived from an EMBL/GenBank/DDBJ whole genome shotgun (WGS) entry which is preliminary data.</text>
</comment>
<feature type="chain" id="PRO_5025532546" description="Secreted protein" evidence="2">
    <location>
        <begin position="24"/>
        <end position="76"/>
    </location>
</feature>
<dbReference type="AlphaFoldDB" id="A0A6A4T1G3"/>
<name>A0A6A4T1G3_SCOMX</name>
<proteinExistence type="predicted"/>
<evidence type="ECO:0008006" key="5">
    <source>
        <dbReference type="Google" id="ProtNLM"/>
    </source>
</evidence>
<evidence type="ECO:0000256" key="2">
    <source>
        <dbReference type="SAM" id="SignalP"/>
    </source>
</evidence>
<evidence type="ECO:0000313" key="4">
    <source>
        <dbReference type="Proteomes" id="UP000438429"/>
    </source>
</evidence>
<gene>
    <name evidence="3" type="ORF">F2P81_011394</name>
</gene>
<sequence>MMWRMRSSPVIIPLRLFAPFASSCIEYKRNNNRRRRCRTRGCDAADLPPLLRNRRESPQNAAAKGTLRHTPNYYAV</sequence>
<keyword evidence="2" id="KW-0732">Signal</keyword>
<dbReference type="Proteomes" id="UP000438429">
    <property type="component" value="Unassembled WGS sequence"/>
</dbReference>
<feature type="region of interest" description="Disordered" evidence="1">
    <location>
        <begin position="48"/>
        <end position="76"/>
    </location>
</feature>